<dbReference type="AlphaFoldDB" id="A0AB39UBH3"/>
<evidence type="ECO:0000313" key="4">
    <source>
        <dbReference type="EMBL" id="XDS46115.1"/>
    </source>
</evidence>
<evidence type="ECO:0000259" key="3">
    <source>
        <dbReference type="Pfam" id="PF25549"/>
    </source>
</evidence>
<reference evidence="4" key="1">
    <citation type="submission" date="2023-07" db="EMBL/GenBank/DDBJ databases">
        <title>Bifidobacterium aquikefiriaerophilum sp. nov. and Bifidobacterium eccum sp. nov., isolated from water kefir.</title>
        <authorList>
            <person name="Breselge S."/>
            <person name="Bellassi P."/>
            <person name="Barcenilla C."/>
            <person name="Alvarez-Ordonez A."/>
            <person name="Morelli L."/>
            <person name="Cotter P.D."/>
        </authorList>
    </citation>
    <scope>NUCLEOTIDE SEQUENCE</scope>
    <source>
        <strain evidence="4">WK048_4_13</strain>
    </source>
</reference>
<proteinExistence type="predicted"/>
<keyword evidence="2" id="KW-0472">Membrane</keyword>
<keyword evidence="2" id="KW-0812">Transmembrane</keyword>
<dbReference type="EMBL" id="CP129675">
    <property type="protein sequence ID" value="XDS46115.1"/>
    <property type="molecule type" value="Genomic_DNA"/>
</dbReference>
<gene>
    <name evidence="4" type="ORF">QN217_08240</name>
</gene>
<evidence type="ECO:0000256" key="2">
    <source>
        <dbReference type="SAM" id="Phobius"/>
    </source>
</evidence>
<feature type="domain" description="DUF7927" evidence="3">
    <location>
        <begin position="3"/>
        <end position="62"/>
    </location>
</feature>
<protein>
    <recommendedName>
        <fullName evidence="3">DUF7927 domain-containing protein</fullName>
    </recommendedName>
</protein>
<feature type="compositionally biased region" description="Low complexity" evidence="1">
    <location>
        <begin position="91"/>
        <end position="107"/>
    </location>
</feature>
<organism evidence="4">
    <name type="scientific">Bifidobacterium fermentum</name>
    <dbReference type="NCBI Taxonomy" id="3059035"/>
    <lineage>
        <taxon>Bacteria</taxon>
        <taxon>Bacillati</taxon>
        <taxon>Actinomycetota</taxon>
        <taxon>Actinomycetes</taxon>
        <taxon>Bifidobacteriales</taxon>
        <taxon>Bifidobacteriaceae</taxon>
        <taxon>Bifidobacterium</taxon>
    </lineage>
</organism>
<feature type="compositionally biased region" description="Polar residues" evidence="1">
    <location>
        <begin position="54"/>
        <end position="74"/>
    </location>
</feature>
<feature type="region of interest" description="Disordered" evidence="1">
    <location>
        <begin position="43"/>
        <end position="107"/>
    </location>
</feature>
<feature type="transmembrane region" description="Helical" evidence="2">
    <location>
        <begin position="114"/>
        <end position="135"/>
    </location>
</feature>
<dbReference type="RefSeq" id="WP_369343077.1">
    <property type="nucleotide sequence ID" value="NZ_CP129675.1"/>
</dbReference>
<dbReference type="InterPro" id="IPR057687">
    <property type="entry name" value="DUF7927"/>
</dbReference>
<evidence type="ECO:0000256" key="1">
    <source>
        <dbReference type="SAM" id="MobiDB-lite"/>
    </source>
</evidence>
<name>A0AB39UBH3_9BIFI</name>
<sequence>MTKSGTLLSWKGDLAAGRTVTIKYQVKVSDSASNGASIVNMISGNATPPDGFTPPTSNCTSDNQAANPDCTTTAKVVVPSNPAKPSNPARPSTSGGTSTSTTPKSSLAKTGADVALAVYAAIAMLVAGMGVISAARKKSGRSR</sequence>
<accession>A0AB39UBH3</accession>
<keyword evidence="2" id="KW-1133">Transmembrane helix</keyword>
<dbReference type="Pfam" id="PF25549">
    <property type="entry name" value="DUF7927"/>
    <property type="match status" value="1"/>
</dbReference>